<proteinExistence type="predicted"/>
<reference evidence="1" key="1">
    <citation type="journal article" date="2021" name="Proc. Natl. Acad. Sci. U.S.A.">
        <title>A Catalog of Tens of Thousands of Viruses from Human Metagenomes Reveals Hidden Associations with Chronic Diseases.</title>
        <authorList>
            <person name="Tisza M.J."/>
            <person name="Buck C.B."/>
        </authorList>
    </citation>
    <scope>NUCLEOTIDE SEQUENCE</scope>
    <source>
        <strain evidence="1">CtqYq4</strain>
    </source>
</reference>
<sequence length="140" mass="14255">MAEFSNSNTVTVAAGENLPLTETAVKAPACIMHREGSGLVTLRGLTNQCKARFKVSFGGNIAVPTGGTVGPISVALAVGGESLTSATAIVTPAAVENYFNVFVAAFIEVPRGCCVTVAVKNTSTQAVSIANSNLIVERVA</sequence>
<accession>A0A8S5LW36</accession>
<organism evidence="1">
    <name type="scientific">Myoviridae sp. ctqYq4</name>
    <dbReference type="NCBI Taxonomy" id="2826702"/>
    <lineage>
        <taxon>Viruses</taxon>
        <taxon>Duplodnaviria</taxon>
        <taxon>Heunggongvirae</taxon>
        <taxon>Uroviricota</taxon>
        <taxon>Caudoviricetes</taxon>
    </lineage>
</organism>
<name>A0A8S5LW36_9CAUD</name>
<evidence type="ECO:0000313" key="1">
    <source>
        <dbReference type="EMBL" id="DAD74122.1"/>
    </source>
</evidence>
<dbReference type="EMBL" id="BK014752">
    <property type="protein sequence ID" value="DAD74122.1"/>
    <property type="molecule type" value="Genomic_DNA"/>
</dbReference>
<protein>
    <submittedName>
        <fullName evidence="1">Uncharacterized protein</fullName>
    </submittedName>
</protein>